<dbReference type="OrthoDB" id="9792525at2"/>
<reference evidence="1 2" key="1">
    <citation type="submission" date="2018-01" db="EMBL/GenBank/DDBJ databases">
        <title>G. obscuriglobus.</title>
        <authorList>
            <person name="Franke J."/>
            <person name="Blomberg W."/>
            <person name="Selmecki A."/>
        </authorList>
    </citation>
    <scope>NUCLEOTIDE SEQUENCE [LARGE SCALE GENOMIC DNA]</scope>
    <source>
        <strain evidence="1 2">DSM 5831</strain>
    </source>
</reference>
<keyword evidence="2" id="KW-1185">Reference proteome</keyword>
<dbReference type="PANTHER" id="PTHR37466:SF1">
    <property type="entry name" value="SLR1628 PROTEIN"/>
    <property type="match status" value="1"/>
</dbReference>
<evidence type="ECO:0000313" key="2">
    <source>
        <dbReference type="Proteomes" id="UP000245802"/>
    </source>
</evidence>
<dbReference type="Proteomes" id="UP000245802">
    <property type="component" value="Chromosome"/>
</dbReference>
<accession>A0A2Z3H3T5</accession>
<proteinExistence type="predicted"/>
<gene>
    <name evidence="1" type="ORF">C1280_12625</name>
</gene>
<dbReference type="PANTHER" id="PTHR37466">
    <property type="entry name" value="SLR1628 PROTEIN"/>
    <property type="match status" value="1"/>
</dbReference>
<dbReference type="InterPro" id="IPR018714">
    <property type="entry name" value="DUF2237"/>
</dbReference>
<dbReference type="Pfam" id="PF09996">
    <property type="entry name" value="DUF2237"/>
    <property type="match status" value="1"/>
</dbReference>
<dbReference type="KEGG" id="gog:C1280_12625"/>
<protein>
    <submittedName>
        <fullName evidence="1">DUF2237 domain-containing protein</fullName>
    </submittedName>
</protein>
<organism evidence="1 2">
    <name type="scientific">Gemmata obscuriglobus</name>
    <dbReference type="NCBI Taxonomy" id="114"/>
    <lineage>
        <taxon>Bacteria</taxon>
        <taxon>Pseudomonadati</taxon>
        <taxon>Planctomycetota</taxon>
        <taxon>Planctomycetia</taxon>
        <taxon>Gemmatales</taxon>
        <taxon>Gemmataceae</taxon>
        <taxon>Gemmata</taxon>
    </lineage>
</organism>
<dbReference type="Gene3D" id="3.30.56.110">
    <property type="entry name" value="Protein of unknown function DUF2237"/>
    <property type="match status" value="1"/>
</dbReference>
<dbReference type="AlphaFoldDB" id="A0A2Z3H3T5"/>
<dbReference type="EMBL" id="CP025958">
    <property type="protein sequence ID" value="AWM37755.1"/>
    <property type="molecule type" value="Genomic_DNA"/>
</dbReference>
<dbReference type="RefSeq" id="WP_010038551.1">
    <property type="nucleotide sequence ID" value="NZ_CP025958.1"/>
</dbReference>
<sequence>MPSNAKNVLGGPLQTCSTNPLTGFYRDGCCNTGPDDEGLHTICCQVTAEFLAHQRSIGNDLSTPFPMYGFPGLRPGDRWCVCITRWKQSLDAGVACPVVLEATHMHALEFVDLEDLQRHAVSIEPKA</sequence>
<evidence type="ECO:0000313" key="1">
    <source>
        <dbReference type="EMBL" id="AWM37755.1"/>
    </source>
</evidence>
<name>A0A2Z3H3T5_9BACT</name>